<dbReference type="PROSITE" id="PS00359">
    <property type="entry name" value="RIBOSOMAL_L11"/>
    <property type="match status" value="1"/>
</dbReference>
<dbReference type="InterPro" id="IPR036769">
    <property type="entry name" value="Ribosomal_uL11_C_sf"/>
</dbReference>
<evidence type="ECO:0000259" key="10">
    <source>
        <dbReference type="Pfam" id="PF03946"/>
    </source>
</evidence>
<dbReference type="SMART" id="SM00649">
    <property type="entry name" value="RL11"/>
    <property type="match status" value="1"/>
</dbReference>
<dbReference type="CDD" id="cd00349">
    <property type="entry name" value="Ribosomal_L11"/>
    <property type="match status" value="1"/>
</dbReference>
<dbReference type="PANTHER" id="PTHR11661:SF1">
    <property type="entry name" value="LARGE RIBOSOMAL SUBUNIT PROTEIN UL11M"/>
    <property type="match status" value="1"/>
</dbReference>
<keyword evidence="4 6" id="KW-0689">Ribosomal protein</keyword>
<keyword evidence="6 8" id="KW-0488">Methylation</keyword>
<dbReference type="EMBL" id="JAGQLN010000001">
    <property type="protein sequence ID" value="MCA9376330.1"/>
    <property type="molecule type" value="Genomic_DNA"/>
</dbReference>
<dbReference type="SUPFAM" id="SSF46906">
    <property type="entry name" value="Ribosomal protein L11, C-terminal domain"/>
    <property type="match status" value="1"/>
</dbReference>
<keyword evidence="3 6" id="KW-0694">RNA-binding</keyword>
<dbReference type="NCBIfam" id="TIGR01632">
    <property type="entry name" value="L11_bact"/>
    <property type="match status" value="1"/>
</dbReference>
<organism evidence="11 12">
    <name type="scientific">Candidatus Dojkabacteria bacterium</name>
    <dbReference type="NCBI Taxonomy" id="2099670"/>
    <lineage>
        <taxon>Bacteria</taxon>
        <taxon>Candidatus Dojkabacteria</taxon>
    </lineage>
</organism>
<dbReference type="Pfam" id="PF03946">
    <property type="entry name" value="Ribosomal_L11_N"/>
    <property type="match status" value="1"/>
</dbReference>
<evidence type="ECO:0000256" key="1">
    <source>
        <dbReference type="ARBA" id="ARBA00010537"/>
    </source>
</evidence>
<evidence type="ECO:0000313" key="11">
    <source>
        <dbReference type="EMBL" id="MCA9376330.1"/>
    </source>
</evidence>
<dbReference type="GO" id="GO:0070180">
    <property type="term" value="F:large ribosomal subunit rRNA binding"/>
    <property type="evidence" value="ECO:0007669"/>
    <property type="project" value="UniProtKB-UniRule"/>
</dbReference>
<evidence type="ECO:0000256" key="7">
    <source>
        <dbReference type="RuleBase" id="RU003978"/>
    </source>
</evidence>
<dbReference type="InterPro" id="IPR036796">
    <property type="entry name" value="Ribosomal_uL11_N_sf"/>
</dbReference>
<dbReference type="Pfam" id="PF00298">
    <property type="entry name" value="Ribosomal_L11"/>
    <property type="match status" value="1"/>
</dbReference>
<evidence type="ECO:0000259" key="9">
    <source>
        <dbReference type="Pfam" id="PF00298"/>
    </source>
</evidence>
<dbReference type="HAMAP" id="MF_00736">
    <property type="entry name" value="Ribosomal_uL11"/>
    <property type="match status" value="1"/>
</dbReference>
<dbReference type="InterPro" id="IPR000911">
    <property type="entry name" value="Ribosomal_uL11"/>
</dbReference>
<gene>
    <name evidence="6 11" type="primary">rplK</name>
    <name evidence="11" type="ORF">KC685_00210</name>
</gene>
<dbReference type="InterPro" id="IPR020785">
    <property type="entry name" value="Ribosomal_uL11_CS"/>
</dbReference>
<dbReference type="Gene3D" id="3.30.1550.10">
    <property type="entry name" value="Ribosomal protein L11/L12, N-terminal domain"/>
    <property type="match status" value="1"/>
</dbReference>
<dbReference type="AlphaFoldDB" id="A0A955HZN5"/>
<dbReference type="InterPro" id="IPR006519">
    <property type="entry name" value="Ribosomal_uL11_bac-typ"/>
</dbReference>
<proteinExistence type="inferred from homology"/>
<dbReference type="InterPro" id="IPR020783">
    <property type="entry name" value="Ribosomal_uL11_C"/>
</dbReference>
<accession>A0A955HZN5</accession>
<evidence type="ECO:0000256" key="4">
    <source>
        <dbReference type="ARBA" id="ARBA00022980"/>
    </source>
</evidence>
<dbReference type="InterPro" id="IPR020784">
    <property type="entry name" value="Ribosomal_uL11_N"/>
</dbReference>
<evidence type="ECO:0000256" key="3">
    <source>
        <dbReference type="ARBA" id="ARBA00022884"/>
    </source>
</evidence>
<dbReference type="GO" id="GO:0003735">
    <property type="term" value="F:structural constituent of ribosome"/>
    <property type="evidence" value="ECO:0007669"/>
    <property type="project" value="InterPro"/>
</dbReference>
<evidence type="ECO:0000256" key="6">
    <source>
        <dbReference type="HAMAP-Rule" id="MF_00736"/>
    </source>
</evidence>
<keyword evidence="5 6" id="KW-0687">Ribonucleoprotein</keyword>
<reference evidence="11" key="1">
    <citation type="submission" date="2020-04" db="EMBL/GenBank/DDBJ databases">
        <authorList>
            <person name="Zhang T."/>
        </authorList>
    </citation>
    <scope>NUCLEOTIDE SEQUENCE</scope>
    <source>
        <strain evidence="11">HKST-UBA17</strain>
    </source>
</reference>
<dbReference type="PANTHER" id="PTHR11661">
    <property type="entry name" value="60S RIBOSOMAL PROTEIN L12"/>
    <property type="match status" value="1"/>
</dbReference>
<sequence>MAEKKIVKQKMKLVIPAGQASLAPPIGPALSPTGINTNDFVQKFNEKTAEGQGILTPVIITIFEDRSFTLEFKTPPTSELIRRELKIKKGSPIPNIKKVGKLSKAQILKIVEIKMPDLNTTDEKQAYNTIAGTAKQMGIEVEAYE</sequence>
<evidence type="ECO:0000256" key="2">
    <source>
        <dbReference type="ARBA" id="ARBA00022730"/>
    </source>
</evidence>
<dbReference type="GO" id="GO:0022625">
    <property type="term" value="C:cytosolic large ribosomal subunit"/>
    <property type="evidence" value="ECO:0007669"/>
    <property type="project" value="TreeGrafter"/>
</dbReference>
<comment type="function">
    <text evidence="6 8">Forms part of the ribosomal stalk which helps the ribosome interact with GTP-bound translation factors.</text>
</comment>
<keyword evidence="2 6" id="KW-0699">rRNA-binding</keyword>
<dbReference type="Gene3D" id="1.10.10.250">
    <property type="entry name" value="Ribosomal protein L11, C-terminal domain"/>
    <property type="match status" value="1"/>
</dbReference>
<evidence type="ECO:0000256" key="8">
    <source>
        <dbReference type="RuleBase" id="RU003979"/>
    </source>
</evidence>
<reference evidence="11" key="2">
    <citation type="journal article" date="2021" name="Microbiome">
        <title>Successional dynamics and alternative stable states in a saline activated sludge microbial community over 9 years.</title>
        <authorList>
            <person name="Wang Y."/>
            <person name="Ye J."/>
            <person name="Ju F."/>
            <person name="Liu L."/>
            <person name="Boyd J.A."/>
            <person name="Deng Y."/>
            <person name="Parks D.H."/>
            <person name="Jiang X."/>
            <person name="Yin X."/>
            <person name="Woodcroft B.J."/>
            <person name="Tyson G.W."/>
            <person name="Hugenholtz P."/>
            <person name="Polz M.F."/>
            <person name="Zhang T."/>
        </authorList>
    </citation>
    <scope>NUCLEOTIDE SEQUENCE</scope>
    <source>
        <strain evidence="11">HKST-UBA17</strain>
    </source>
</reference>
<evidence type="ECO:0000313" key="12">
    <source>
        <dbReference type="Proteomes" id="UP000741282"/>
    </source>
</evidence>
<feature type="domain" description="Large ribosomal subunit protein uL11 C-terminal" evidence="9">
    <location>
        <begin position="73"/>
        <end position="141"/>
    </location>
</feature>
<comment type="subunit">
    <text evidence="6">Part of the ribosomal stalk of the 50S ribosomal subunit. Interacts with L10 and the large rRNA to form the base of the stalk. L10 forms an elongated spine to which L12 dimers bind in a sequential fashion forming a multimeric L10(L12)X complex.</text>
</comment>
<dbReference type="SUPFAM" id="SSF54747">
    <property type="entry name" value="Ribosomal L11/L12e N-terminal domain"/>
    <property type="match status" value="1"/>
</dbReference>
<comment type="similarity">
    <text evidence="1 6 7">Belongs to the universal ribosomal protein uL11 family.</text>
</comment>
<evidence type="ECO:0000256" key="5">
    <source>
        <dbReference type="ARBA" id="ARBA00023274"/>
    </source>
</evidence>
<name>A0A955HZN5_9BACT</name>
<feature type="domain" description="Large ribosomal subunit protein uL11 N-terminal" evidence="10">
    <location>
        <begin position="11"/>
        <end position="68"/>
    </location>
</feature>
<comment type="caution">
    <text evidence="11">The sequence shown here is derived from an EMBL/GenBank/DDBJ whole genome shotgun (WGS) entry which is preliminary data.</text>
</comment>
<protein>
    <recommendedName>
        <fullName evidence="6">Large ribosomal subunit protein uL11</fullName>
    </recommendedName>
</protein>
<dbReference type="GO" id="GO:0006412">
    <property type="term" value="P:translation"/>
    <property type="evidence" value="ECO:0007669"/>
    <property type="project" value="UniProtKB-UniRule"/>
</dbReference>
<dbReference type="Proteomes" id="UP000741282">
    <property type="component" value="Unassembled WGS sequence"/>
</dbReference>
<comment type="PTM">
    <text evidence="6 8">One or more lysine residues are methylated.</text>
</comment>